<reference evidence="2 3" key="1">
    <citation type="submission" date="2024-04" db="EMBL/GenBank/DDBJ databases">
        <title>Tritrichomonas musculus Genome.</title>
        <authorList>
            <person name="Alves-Ferreira E."/>
            <person name="Grigg M."/>
            <person name="Lorenzi H."/>
            <person name="Galac M."/>
        </authorList>
    </citation>
    <scope>NUCLEOTIDE SEQUENCE [LARGE SCALE GENOMIC DNA]</scope>
    <source>
        <strain evidence="2 3">EAF2021</strain>
    </source>
</reference>
<protein>
    <recommendedName>
        <fullName evidence="4">PPPDE domain-containing protein</fullName>
    </recommendedName>
</protein>
<comment type="caution">
    <text evidence="2">The sequence shown here is derived from an EMBL/GenBank/DDBJ whole genome shotgun (WGS) entry which is preliminary data.</text>
</comment>
<keyword evidence="3" id="KW-1185">Reference proteome</keyword>
<evidence type="ECO:0000256" key="1">
    <source>
        <dbReference type="SAM" id="MobiDB-lite"/>
    </source>
</evidence>
<feature type="region of interest" description="Disordered" evidence="1">
    <location>
        <begin position="1306"/>
        <end position="1335"/>
    </location>
</feature>
<organism evidence="2 3">
    <name type="scientific">Tritrichomonas musculus</name>
    <dbReference type="NCBI Taxonomy" id="1915356"/>
    <lineage>
        <taxon>Eukaryota</taxon>
        <taxon>Metamonada</taxon>
        <taxon>Parabasalia</taxon>
        <taxon>Tritrichomonadida</taxon>
        <taxon>Tritrichomonadidae</taxon>
        <taxon>Tritrichomonas</taxon>
    </lineage>
</organism>
<evidence type="ECO:0008006" key="4">
    <source>
        <dbReference type="Google" id="ProtNLM"/>
    </source>
</evidence>
<name>A0ABR2HHD3_9EUKA</name>
<evidence type="ECO:0000313" key="3">
    <source>
        <dbReference type="Proteomes" id="UP001470230"/>
    </source>
</evidence>
<dbReference type="Proteomes" id="UP001470230">
    <property type="component" value="Unassembled WGS sequence"/>
</dbReference>
<proteinExistence type="predicted"/>
<accession>A0ABR2HHD3</accession>
<dbReference type="EMBL" id="JAPFFF010000029">
    <property type="protein sequence ID" value="KAK8846480.1"/>
    <property type="molecule type" value="Genomic_DNA"/>
</dbReference>
<gene>
    <name evidence="2" type="ORF">M9Y10_020503</name>
</gene>
<sequence length="1513" mass="173696">MYIFFSLLILNYIPKEFQQLRKKAIRSSLLKALSNNIPEPIISPSKPFITDSFSGIALHPIFGVNALELKGFAISKNISHLAVIVDRDTEFGNLILNDHSFFFGHKNLTVSLTEKFADDGEVALFNITMIDPLSAFYNFDLKLSSLQGKCKTHFGKELGARCETTLDSNWDKKYKIPKESIIDEFPTEIQNNVKLFGGVSANSYASAVLQKRGATIQLQIDGSVDALIGAGFHIDGVNSSGKIPINQEYIIGDPIEKILGEGKVTIFKVPISLKVTFVSNITAKNISFHIPPNINYIDIIRTVSVHLKKGITISSKHIKNTDFEKVVKVEKVKTDAVELGDFMEEESLIANFTGSFIVKIGIKAELILASITKFTVELGPELGLDLNLNVSTEKCTFPALYGSFAPYMNGYTEFSGSFIVAGIKLFEAKKAIYNTIYAKEVVNSCLFDVSSSSELDKALLESPIRKRSIVQIINPIVTNVSNLYDPNYQPIGIFGDPRGKKASFIGFATLYFGKTPVLKENEHIFIQEQSDFEDIKLKVFPNLDENQIYCGYPFDVAVFNTTGVNFILIRNESQPILMGNQFNYTNYTEYKNFRRKFMTSDSQRIGLILYTKEDGYFCDPSKYYFIDEIYDEESDFVTNWFKITISKVIQTQKLRNIYVNFFLPYEPENHELFIYHSMQLFNQKNKLNVPMVSEYEDVFLLLKKTFKPRLNQVLMYFNVTLKDGTVLGAQNITYEDVISESFKKRASDIEFTFNSNSNVEEIEYILQLEDSYIKDLKKTPNVELKGIVTKIFVNENNENIEFFTGQPLTLNCPMENNELYGTIFFYFKDPGYIIEKNNKLYAFIKLVGAQPLLKGSRNVDEKEDLYVIKLELNKNVYYDDQKNLFLSLPFRRRTKVNDVVNAVLYCIYQSYENNNDDSPFCNDFPGFKLITNQNYYVGCIRTYTNKNDLYINEWDHFPDALSKHLITTDYPIDPPKNDGPFVRLHSIKYDSNTQGTSKMVKIVAKQKYFKFPDESHTMIIEDDTIEKFKNYARDVPLEILCSRCSDIYMNEISSNSKLFPEQTNYFTTSLKNITSGFLLEAFCKKQENAYCIFEYDLSNDGETLVEFVESSNKKSIASKQALDDKIIPEKYPGVEEIYNATKDTTSTAKYRININCNRQVIPSRKGKFYLNKPWEGSIKKIATHLEKKEILIEVRETIKNNFIFIELVGKGFKYFNSSISDEQRIPFNPNFFAESESRFKELLSQIGILIDKRTREEIVTNNEIEVNDDGLLVAKYSFFDEKKLNESITNNKIDLIPISKYKLSDYVPPKNEDPEENDDGDDKTSCKGSNNNNLNLNLPPRLGPLSLGNFDINSVYVGGSKVTNFLLGYINELFPSFYYLHTALWVGESDATDETEGIIFVYGKYNSSDPIYLFGDGARSYVMKLGKFKKTFNAFKVQKVIPHRNLKLFDFIDKLKKSRKWNVRNYNMLFLNCQHFTADCLNILEAKRMSPNEIEWKLFPRRIVKTLKHNEYV</sequence>
<evidence type="ECO:0000313" key="2">
    <source>
        <dbReference type="EMBL" id="KAK8846480.1"/>
    </source>
</evidence>